<name>A0ABT4TZL5_9ACTN</name>
<evidence type="ECO:0000256" key="1">
    <source>
        <dbReference type="ARBA" id="ARBA00004141"/>
    </source>
</evidence>
<feature type="transmembrane region" description="Helical" evidence="6">
    <location>
        <begin position="206"/>
        <end position="226"/>
    </location>
</feature>
<feature type="transmembrane region" description="Helical" evidence="6">
    <location>
        <begin position="36"/>
        <end position="58"/>
    </location>
</feature>
<dbReference type="InterPro" id="IPR051598">
    <property type="entry name" value="TSUP/Inactive_protease-like"/>
</dbReference>
<evidence type="ECO:0000256" key="4">
    <source>
        <dbReference type="ARBA" id="ARBA00022989"/>
    </source>
</evidence>
<comment type="subcellular location">
    <subcellularLocation>
        <location evidence="6">Cell membrane</location>
        <topology evidence="6">Multi-pass membrane protein</topology>
    </subcellularLocation>
    <subcellularLocation>
        <location evidence="1">Membrane</location>
        <topology evidence="1">Multi-pass membrane protein</topology>
    </subcellularLocation>
</comment>
<dbReference type="EMBL" id="JAQFWQ010000010">
    <property type="protein sequence ID" value="MDA2810144.1"/>
    <property type="molecule type" value="Genomic_DNA"/>
</dbReference>
<evidence type="ECO:0000256" key="5">
    <source>
        <dbReference type="ARBA" id="ARBA00023136"/>
    </source>
</evidence>
<sequence length="263" mass="25165">MLAAIASGVAVGILMGLLGAGGSVLAVPALVFGVGMSVHAAIPASLAVVGASAVSGILPRLRQRRIRWGVALAFAVPGLPAAYAGTAIGRQLPERWLMLGFAAVMAVVAVRMLASSSDAGGVCRTGAGGVDIRRCLPKAALAGAAVGLLTGLFGVGGGFAVVPALTLLLGLDAAEAVATSLVVVALNSASGLSAHLGAAPVDGADAGVIAGFAAAAVATSLAAGRLSRRIAADRLQKAFGAAVLAVAAGTAAAALWAPGLLAG</sequence>
<comment type="similarity">
    <text evidence="2 6">Belongs to the 4-toluene sulfonate uptake permease (TSUP) (TC 2.A.102) family.</text>
</comment>
<keyword evidence="8" id="KW-1185">Reference proteome</keyword>
<dbReference type="Proteomes" id="UP001527866">
    <property type="component" value="Unassembled WGS sequence"/>
</dbReference>
<organism evidence="7 8">
    <name type="scientific">Nocardiopsis endophytica</name>
    <dbReference type="NCBI Taxonomy" id="3018445"/>
    <lineage>
        <taxon>Bacteria</taxon>
        <taxon>Bacillati</taxon>
        <taxon>Actinomycetota</taxon>
        <taxon>Actinomycetes</taxon>
        <taxon>Streptosporangiales</taxon>
        <taxon>Nocardiopsidaceae</taxon>
        <taxon>Nocardiopsis</taxon>
    </lineage>
</organism>
<keyword evidence="3 6" id="KW-0812">Transmembrane</keyword>
<reference evidence="7 8" key="1">
    <citation type="submission" date="2023-01" db="EMBL/GenBank/DDBJ databases">
        <title>Draft genome sequence of Nocardiopsis sp. RSe5-2 isolated from halophytes.</title>
        <authorList>
            <person name="Duangmal K."/>
            <person name="Chantavorakit T."/>
        </authorList>
    </citation>
    <scope>NUCLEOTIDE SEQUENCE [LARGE SCALE GENOMIC DNA]</scope>
    <source>
        <strain evidence="7 8">RSe5-2</strain>
    </source>
</reference>
<dbReference type="RefSeq" id="WP_270684113.1">
    <property type="nucleotide sequence ID" value="NZ_JAQFWQ010000010.1"/>
</dbReference>
<keyword evidence="5 6" id="KW-0472">Membrane</keyword>
<evidence type="ECO:0000256" key="6">
    <source>
        <dbReference type="RuleBase" id="RU363041"/>
    </source>
</evidence>
<keyword evidence="6" id="KW-1003">Cell membrane</keyword>
<keyword evidence="4 6" id="KW-1133">Transmembrane helix</keyword>
<evidence type="ECO:0000256" key="3">
    <source>
        <dbReference type="ARBA" id="ARBA00022692"/>
    </source>
</evidence>
<comment type="caution">
    <text evidence="7">The sequence shown here is derived from an EMBL/GenBank/DDBJ whole genome shotgun (WGS) entry which is preliminary data.</text>
</comment>
<feature type="transmembrane region" description="Helical" evidence="6">
    <location>
        <begin position="238"/>
        <end position="257"/>
    </location>
</feature>
<evidence type="ECO:0000313" key="8">
    <source>
        <dbReference type="Proteomes" id="UP001527866"/>
    </source>
</evidence>
<protein>
    <recommendedName>
        <fullName evidence="6">Probable membrane transporter protein</fullName>
    </recommendedName>
</protein>
<evidence type="ECO:0000256" key="2">
    <source>
        <dbReference type="ARBA" id="ARBA00009142"/>
    </source>
</evidence>
<dbReference type="Pfam" id="PF01925">
    <property type="entry name" value="TauE"/>
    <property type="match status" value="1"/>
</dbReference>
<accession>A0ABT4TZL5</accession>
<dbReference type="InterPro" id="IPR002781">
    <property type="entry name" value="TM_pro_TauE-like"/>
</dbReference>
<evidence type="ECO:0000313" key="7">
    <source>
        <dbReference type="EMBL" id="MDA2810144.1"/>
    </source>
</evidence>
<dbReference type="PANTHER" id="PTHR43701">
    <property type="entry name" value="MEMBRANE TRANSPORTER PROTEIN MJ0441-RELATED"/>
    <property type="match status" value="1"/>
</dbReference>
<feature type="transmembrane region" description="Helical" evidence="6">
    <location>
        <begin position="139"/>
        <end position="162"/>
    </location>
</feature>
<gene>
    <name evidence="7" type="ORF">O4J56_05790</name>
</gene>
<feature type="transmembrane region" description="Helical" evidence="6">
    <location>
        <begin position="70"/>
        <end position="89"/>
    </location>
</feature>
<dbReference type="PANTHER" id="PTHR43701:SF2">
    <property type="entry name" value="MEMBRANE TRANSPORTER PROTEIN YJNA-RELATED"/>
    <property type="match status" value="1"/>
</dbReference>
<feature type="transmembrane region" description="Helical" evidence="6">
    <location>
        <begin position="95"/>
        <end position="114"/>
    </location>
</feature>
<proteinExistence type="inferred from homology"/>